<gene>
    <name evidence="1" type="ORF">GCM10011583_55970</name>
</gene>
<evidence type="ECO:0000313" key="1">
    <source>
        <dbReference type="EMBL" id="GGK16830.1"/>
    </source>
</evidence>
<keyword evidence="2" id="KW-1185">Reference proteome</keyword>
<protein>
    <submittedName>
        <fullName evidence="1">Uncharacterized protein</fullName>
    </submittedName>
</protein>
<organism evidence="1 2">
    <name type="scientific">Streptomyces camponoticapitis</name>
    <dbReference type="NCBI Taxonomy" id="1616125"/>
    <lineage>
        <taxon>Bacteria</taxon>
        <taxon>Bacillati</taxon>
        <taxon>Actinomycetota</taxon>
        <taxon>Actinomycetes</taxon>
        <taxon>Kitasatosporales</taxon>
        <taxon>Streptomycetaceae</taxon>
        <taxon>Streptomyces</taxon>
    </lineage>
</organism>
<evidence type="ECO:0000313" key="2">
    <source>
        <dbReference type="Proteomes" id="UP000660265"/>
    </source>
</evidence>
<name>A0ABQ2EMP7_9ACTN</name>
<proteinExistence type="predicted"/>
<accession>A0ABQ2EMP7</accession>
<sequence length="136" mass="14459">MPVSYSIFLLRFVDSGVVALDAGRFRRVTEPYVVAGGPGEGFSRLRAKDGGEADLYHESHGESGMPCVTATHFARGAMLGVLGRLAAELGASIVPQEGGALIFHERERRHLPAELQGNAVVIAPTEDALQAAFDAR</sequence>
<reference evidence="2" key="1">
    <citation type="journal article" date="2019" name="Int. J. Syst. Evol. Microbiol.">
        <title>The Global Catalogue of Microorganisms (GCM) 10K type strain sequencing project: providing services to taxonomists for standard genome sequencing and annotation.</title>
        <authorList>
            <consortium name="The Broad Institute Genomics Platform"/>
            <consortium name="The Broad Institute Genome Sequencing Center for Infectious Disease"/>
            <person name="Wu L."/>
            <person name="Ma J."/>
        </authorList>
    </citation>
    <scope>NUCLEOTIDE SEQUENCE [LARGE SCALE GENOMIC DNA]</scope>
    <source>
        <strain evidence="2">CGMCC 4.7275</strain>
    </source>
</reference>
<dbReference type="Proteomes" id="UP000660265">
    <property type="component" value="Unassembled WGS sequence"/>
</dbReference>
<dbReference type="EMBL" id="BMMV01000021">
    <property type="protein sequence ID" value="GGK16830.1"/>
    <property type="molecule type" value="Genomic_DNA"/>
</dbReference>
<comment type="caution">
    <text evidence="1">The sequence shown here is derived from an EMBL/GenBank/DDBJ whole genome shotgun (WGS) entry which is preliminary data.</text>
</comment>